<protein>
    <submittedName>
        <fullName evidence="3">ATP-binding protein</fullName>
    </submittedName>
</protein>
<evidence type="ECO:0000313" key="4">
    <source>
        <dbReference type="Proteomes" id="UP000185779"/>
    </source>
</evidence>
<dbReference type="PANTHER" id="PTHR43384">
    <property type="entry name" value="SEPTUM SITE-DETERMINING PROTEIN MIND HOMOLOG, CHLOROPLASTIC-RELATED"/>
    <property type="match status" value="1"/>
</dbReference>
<dbReference type="InterPro" id="IPR002586">
    <property type="entry name" value="CobQ/CobB/MinD/ParA_Nub-bd_dom"/>
</dbReference>
<name>A0A1F2P432_9EURY</name>
<reference evidence="2" key="2">
    <citation type="journal article" date="2020" name="mSystems">
        <title>Genome- and Community-Level Interaction Insights into Carbon Utilization and Element Cycling Functions of Hydrothermarchaeota in Hydrothermal Sediment.</title>
        <authorList>
            <person name="Zhou Z."/>
            <person name="Liu Y."/>
            <person name="Xu W."/>
            <person name="Pan J."/>
            <person name="Luo Z.H."/>
            <person name="Li M."/>
        </authorList>
    </citation>
    <scope>NUCLEOTIDE SEQUENCE [LARGE SCALE GENOMIC DNA]</scope>
    <source>
        <strain evidence="2">HyVt-386</strain>
    </source>
</reference>
<evidence type="ECO:0000313" key="2">
    <source>
        <dbReference type="EMBL" id="HEC56724.1"/>
    </source>
</evidence>
<dbReference type="GO" id="GO:0009898">
    <property type="term" value="C:cytoplasmic side of plasma membrane"/>
    <property type="evidence" value="ECO:0007669"/>
    <property type="project" value="TreeGrafter"/>
</dbReference>
<comment type="caution">
    <text evidence="3">The sequence shown here is derived from an EMBL/GenBank/DDBJ whole genome shotgun (WGS) entry which is preliminary data.</text>
</comment>
<dbReference type="Gene3D" id="3.40.50.300">
    <property type="entry name" value="P-loop containing nucleotide triphosphate hydrolases"/>
    <property type="match status" value="1"/>
</dbReference>
<dbReference type="GO" id="GO:0005829">
    <property type="term" value="C:cytosol"/>
    <property type="evidence" value="ECO:0007669"/>
    <property type="project" value="TreeGrafter"/>
</dbReference>
<evidence type="ECO:0000313" key="3">
    <source>
        <dbReference type="EMBL" id="OFV65541.1"/>
    </source>
</evidence>
<keyword evidence="3" id="KW-0067">ATP-binding</keyword>
<dbReference type="GO" id="GO:0016887">
    <property type="term" value="F:ATP hydrolysis activity"/>
    <property type="evidence" value="ECO:0007669"/>
    <property type="project" value="TreeGrafter"/>
</dbReference>
<dbReference type="EMBL" id="LYOR01000011">
    <property type="protein sequence ID" value="OFV65541.1"/>
    <property type="molecule type" value="Genomic_DNA"/>
</dbReference>
<dbReference type="PATRIC" id="fig|1839936.3.peg.1597"/>
<evidence type="ECO:0000259" key="1">
    <source>
        <dbReference type="Pfam" id="PF01656"/>
    </source>
</evidence>
<dbReference type="InterPro" id="IPR027417">
    <property type="entry name" value="P-loop_NTPase"/>
</dbReference>
<dbReference type="Proteomes" id="UP000885936">
    <property type="component" value="Unassembled WGS sequence"/>
</dbReference>
<proteinExistence type="predicted"/>
<organism evidence="3 4">
    <name type="scientific">Candidatus Syntropharchaeum butanivorans</name>
    <dbReference type="NCBI Taxonomy" id="1839936"/>
    <lineage>
        <taxon>Archaea</taxon>
        <taxon>Methanobacteriati</taxon>
        <taxon>Methanobacteriota</taxon>
        <taxon>Stenosarchaea group</taxon>
        <taxon>Methanomicrobia</taxon>
        <taxon>Methanosarcinales</taxon>
        <taxon>ANME-2 cluster</taxon>
        <taxon>Candidatus Syntropharchaeum</taxon>
    </lineage>
</organism>
<dbReference type="SUPFAM" id="SSF52540">
    <property type="entry name" value="P-loop containing nucleoside triphosphate hydrolases"/>
    <property type="match status" value="1"/>
</dbReference>
<dbReference type="PANTHER" id="PTHR43384:SF7">
    <property type="entry name" value="CARBON-MONOXIDE DEHYDROGENASE ACCESSORY PROTEIN"/>
    <property type="match status" value="1"/>
</dbReference>
<gene>
    <name evidence="2" type="ORF">ENI32_02400</name>
    <name evidence="3" type="ORF">SBU_001571</name>
</gene>
<dbReference type="EMBL" id="DRIE01000039">
    <property type="protein sequence ID" value="HEC56724.1"/>
    <property type="molecule type" value="Genomic_DNA"/>
</dbReference>
<sequence length="250" mass="27980">MTTIVVSGKGGTGKTNVAALIVRIISERKVTLAIDADPDTNLAGALGASIRKTVGDIREGFLDEKDKLPPETDKQAHFEYRLMGIIEEGDRFDILAMGRPEGPGCYCYVNNVLRAIIERLEGNYEVVVIDTEAGLEHLSRRTVRDIDILLVVTDTSRRGLETADRIRKLANELNIRVKQIYVVANKVRDEKDREKLKNMAEEMDLELIGFIPFDEELAELDLDGKPLTQLKDSSPAFKAVKEIVERLNIM</sequence>
<dbReference type="Pfam" id="PF01656">
    <property type="entry name" value="CbiA"/>
    <property type="match status" value="1"/>
</dbReference>
<keyword evidence="3" id="KW-0547">Nucleotide-binding</keyword>
<dbReference type="PIRSF" id="PIRSF005647">
    <property type="entry name" value="CooC"/>
    <property type="match status" value="1"/>
</dbReference>
<dbReference type="STRING" id="1839936.SBU_001571"/>
<dbReference type="InterPro" id="IPR014433">
    <property type="entry name" value="CooC"/>
</dbReference>
<dbReference type="GO" id="GO:0005524">
    <property type="term" value="F:ATP binding"/>
    <property type="evidence" value="ECO:0007669"/>
    <property type="project" value="UniProtKB-KW"/>
</dbReference>
<dbReference type="AlphaFoldDB" id="A0A1F2P432"/>
<dbReference type="GO" id="GO:0051782">
    <property type="term" value="P:negative regulation of cell division"/>
    <property type="evidence" value="ECO:0007669"/>
    <property type="project" value="TreeGrafter"/>
</dbReference>
<dbReference type="Proteomes" id="UP000185779">
    <property type="component" value="Unassembled WGS sequence"/>
</dbReference>
<accession>A0A1F2P432</accession>
<feature type="domain" description="CobQ/CobB/MinD/ParA nucleotide binding" evidence="1">
    <location>
        <begin position="4"/>
        <end position="227"/>
    </location>
</feature>
<keyword evidence="4" id="KW-1185">Reference proteome</keyword>
<reference evidence="3 4" key="1">
    <citation type="submission" date="2016-05" db="EMBL/GenBank/DDBJ databases">
        <title>Microbial consortia oxidize butane by reversing methanogenesis.</title>
        <authorList>
            <person name="Laso-Perez R."/>
            <person name="Richter M."/>
            <person name="Wegener G."/>
            <person name="Musat F."/>
        </authorList>
    </citation>
    <scope>NUCLEOTIDE SEQUENCE [LARGE SCALE GENOMIC DNA]</scope>
    <source>
        <strain evidence="3">BOX1</strain>
    </source>
</reference>
<dbReference type="InterPro" id="IPR050625">
    <property type="entry name" value="ParA/MinD_ATPase"/>
</dbReference>